<dbReference type="Proteomes" id="UP000183995">
    <property type="component" value="Unassembled WGS sequence"/>
</dbReference>
<comment type="subunit">
    <text evidence="2 8">Homodimer.</text>
</comment>
<dbReference type="GO" id="GO:0008270">
    <property type="term" value="F:zinc ion binding"/>
    <property type="evidence" value="ECO:0007669"/>
    <property type="project" value="UniProtKB-UniRule"/>
</dbReference>
<feature type="domain" description="CMP/dCMP-type deaminase" evidence="9">
    <location>
        <begin position="3"/>
        <end position="114"/>
    </location>
</feature>
<comment type="function">
    <text evidence="8">Catalyzes the deamination of adenosine to inosine at the wobble position 34 of tRNA(Arg2).</text>
</comment>
<dbReference type="EC" id="3.5.4.33" evidence="8"/>
<evidence type="ECO:0000256" key="5">
    <source>
        <dbReference type="ARBA" id="ARBA00022801"/>
    </source>
</evidence>
<dbReference type="PANTHER" id="PTHR11079:SF179">
    <property type="entry name" value="TRNA(ADENINE(34)) DEAMINASE, CHLOROPLASTIC"/>
    <property type="match status" value="1"/>
</dbReference>
<evidence type="ECO:0000256" key="7">
    <source>
        <dbReference type="ARBA" id="ARBA00048045"/>
    </source>
</evidence>
<dbReference type="CDD" id="cd01285">
    <property type="entry name" value="nucleoside_deaminase"/>
    <property type="match status" value="1"/>
</dbReference>
<evidence type="ECO:0000313" key="10">
    <source>
        <dbReference type="EMBL" id="SHI06832.1"/>
    </source>
</evidence>
<keyword evidence="6 8" id="KW-0862">Zinc</keyword>
<dbReference type="InterPro" id="IPR002125">
    <property type="entry name" value="CMP_dCMP_dom"/>
</dbReference>
<keyword evidence="4 8" id="KW-0479">Metal-binding</keyword>
<dbReference type="SUPFAM" id="SSF53927">
    <property type="entry name" value="Cytidine deaminase-like"/>
    <property type="match status" value="1"/>
</dbReference>
<evidence type="ECO:0000256" key="3">
    <source>
        <dbReference type="ARBA" id="ARBA00022694"/>
    </source>
</evidence>
<feature type="binding site" evidence="8">
    <location>
        <position position="88"/>
    </location>
    <ligand>
        <name>Zn(2+)</name>
        <dbReference type="ChEBI" id="CHEBI:29105"/>
        <note>catalytic</note>
    </ligand>
</feature>
<evidence type="ECO:0000256" key="6">
    <source>
        <dbReference type="ARBA" id="ARBA00022833"/>
    </source>
</evidence>
<dbReference type="PROSITE" id="PS00903">
    <property type="entry name" value="CYT_DCMP_DEAMINASES_1"/>
    <property type="match status" value="1"/>
</dbReference>
<dbReference type="STRING" id="1123282.SAMN02745823_02211"/>
<dbReference type="FunFam" id="3.40.140.10:FF:000005">
    <property type="entry name" value="tRNA-specific adenosine deaminase"/>
    <property type="match status" value="1"/>
</dbReference>
<comment type="similarity">
    <text evidence="1">Belongs to the cytidine and deoxycytidylate deaminase family. ADAT2 subfamily.</text>
</comment>
<dbReference type="InterPro" id="IPR028883">
    <property type="entry name" value="tRNA_aden_deaminase"/>
</dbReference>
<dbReference type="GO" id="GO:0002100">
    <property type="term" value="P:tRNA wobble adenosine to inosine editing"/>
    <property type="evidence" value="ECO:0007669"/>
    <property type="project" value="UniProtKB-UniRule"/>
</dbReference>
<dbReference type="PROSITE" id="PS51747">
    <property type="entry name" value="CYT_DCMP_DEAMINASES_2"/>
    <property type="match status" value="1"/>
</dbReference>
<feature type="binding site" evidence="8">
    <location>
        <position position="55"/>
    </location>
    <ligand>
        <name>Zn(2+)</name>
        <dbReference type="ChEBI" id="CHEBI:29105"/>
        <note>catalytic</note>
    </ligand>
</feature>
<evidence type="ECO:0000256" key="1">
    <source>
        <dbReference type="ARBA" id="ARBA00010669"/>
    </source>
</evidence>
<sequence>MKMDHEAHMKSALFEAKKAMEEGEVPVGCVIVDESGAIVGRGCNRREKARNALAHAELMAIDEACKKLSDWRLGGCTLYVTLEPCPMCAGAIINARIPKLYYGAKEEQSGSCGSVINLFMERFGHSPQIVGGILEPECRALMTEFFRKLREK</sequence>
<dbReference type="HAMAP" id="MF_00972">
    <property type="entry name" value="tRNA_aden_deaminase"/>
    <property type="match status" value="1"/>
</dbReference>
<dbReference type="InterPro" id="IPR016192">
    <property type="entry name" value="APOBEC/CMP_deaminase_Zn-bd"/>
</dbReference>
<dbReference type="EMBL" id="FQXV01000007">
    <property type="protein sequence ID" value="SHI06832.1"/>
    <property type="molecule type" value="Genomic_DNA"/>
</dbReference>
<dbReference type="PANTHER" id="PTHR11079">
    <property type="entry name" value="CYTOSINE DEAMINASE FAMILY MEMBER"/>
    <property type="match status" value="1"/>
</dbReference>
<evidence type="ECO:0000256" key="2">
    <source>
        <dbReference type="ARBA" id="ARBA00011738"/>
    </source>
</evidence>
<dbReference type="InterPro" id="IPR016193">
    <property type="entry name" value="Cytidine_deaminase-like"/>
</dbReference>
<comment type="catalytic activity">
    <reaction evidence="7 8">
        <text>adenosine(34) in tRNA + H2O + H(+) = inosine(34) in tRNA + NH4(+)</text>
        <dbReference type="Rhea" id="RHEA:43168"/>
        <dbReference type="Rhea" id="RHEA-COMP:10373"/>
        <dbReference type="Rhea" id="RHEA-COMP:10374"/>
        <dbReference type="ChEBI" id="CHEBI:15377"/>
        <dbReference type="ChEBI" id="CHEBI:15378"/>
        <dbReference type="ChEBI" id="CHEBI:28938"/>
        <dbReference type="ChEBI" id="CHEBI:74411"/>
        <dbReference type="ChEBI" id="CHEBI:82852"/>
        <dbReference type="EC" id="3.5.4.33"/>
    </reaction>
</comment>
<feature type="binding site" evidence="8">
    <location>
        <position position="85"/>
    </location>
    <ligand>
        <name>Zn(2+)</name>
        <dbReference type="ChEBI" id="CHEBI:29105"/>
        <note>catalytic</note>
    </ligand>
</feature>
<accession>A0A1M5Y496</accession>
<dbReference type="Pfam" id="PF14437">
    <property type="entry name" value="MafB19-deam"/>
    <property type="match status" value="1"/>
</dbReference>
<comment type="cofactor">
    <cofactor evidence="8">
        <name>Zn(2+)</name>
        <dbReference type="ChEBI" id="CHEBI:29105"/>
    </cofactor>
    <text evidence="8">Binds 1 zinc ion per subunit.</text>
</comment>
<evidence type="ECO:0000256" key="8">
    <source>
        <dbReference type="HAMAP-Rule" id="MF_00972"/>
    </source>
</evidence>
<feature type="active site" description="Proton donor" evidence="8">
    <location>
        <position position="57"/>
    </location>
</feature>
<name>A0A1M5Y496_9FIRM</name>
<reference evidence="10 11" key="1">
    <citation type="submission" date="2016-11" db="EMBL/GenBank/DDBJ databases">
        <authorList>
            <person name="Jaros S."/>
            <person name="Januszkiewicz K."/>
            <person name="Wedrychowicz H."/>
        </authorList>
    </citation>
    <scope>NUCLEOTIDE SEQUENCE [LARGE SCALE GENOMIC DNA]</scope>
    <source>
        <strain evidence="10 11">DSM 10068</strain>
    </source>
</reference>
<evidence type="ECO:0000313" key="11">
    <source>
        <dbReference type="Proteomes" id="UP000183995"/>
    </source>
</evidence>
<gene>
    <name evidence="8" type="primary">tadA</name>
    <name evidence="10" type="ORF">SAMN02745823_02211</name>
</gene>
<proteinExistence type="inferred from homology"/>
<dbReference type="GO" id="GO:0052717">
    <property type="term" value="F:tRNA-specific adenosine-34 deaminase activity"/>
    <property type="evidence" value="ECO:0007669"/>
    <property type="project" value="UniProtKB-UniRule"/>
</dbReference>
<evidence type="ECO:0000256" key="4">
    <source>
        <dbReference type="ARBA" id="ARBA00022723"/>
    </source>
</evidence>
<evidence type="ECO:0000259" key="9">
    <source>
        <dbReference type="PROSITE" id="PS51747"/>
    </source>
</evidence>
<organism evidence="10 11">
    <name type="scientific">Sporobacter termitidis DSM 10068</name>
    <dbReference type="NCBI Taxonomy" id="1123282"/>
    <lineage>
        <taxon>Bacteria</taxon>
        <taxon>Bacillati</taxon>
        <taxon>Bacillota</taxon>
        <taxon>Clostridia</taxon>
        <taxon>Eubacteriales</taxon>
        <taxon>Oscillospiraceae</taxon>
        <taxon>Sporobacter</taxon>
    </lineage>
</organism>
<keyword evidence="3 8" id="KW-0819">tRNA processing</keyword>
<keyword evidence="5 8" id="KW-0378">Hydrolase</keyword>
<protein>
    <recommendedName>
        <fullName evidence="8">tRNA-specific adenosine deaminase</fullName>
        <ecNumber evidence="8">3.5.4.33</ecNumber>
    </recommendedName>
</protein>
<dbReference type="Gene3D" id="3.40.140.10">
    <property type="entry name" value="Cytidine Deaminase, domain 2"/>
    <property type="match status" value="1"/>
</dbReference>
<keyword evidence="11" id="KW-1185">Reference proteome</keyword>
<dbReference type="InterPro" id="IPR058535">
    <property type="entry name" value="MafB19-deam"/>
</dbReference>
<dbReference type="AlphaFoldDB" id="A0A1M5Y496"/>